<accession>A0A271IXE8</accession>
<dbReference type="GO" id="GO:0009425">
    <property type="term" value="C:bacterial-type flagellum basal body"/>
    <property type="evidence" value="ECO:0007669"/>
    <property type="project" value="InterPro"/>
</dbReference>
<evidence type="ECO:0000256" key="4">
    <source>
        <dbReference type="ARBA" id="ARBA00022475"/>
    </source>
</evidence>
<evidence type="ECO:0000256" key="10">
    <source>
        <dbReference type="RuleBase" id="RU364125"/>
    </source>
</evidence>
<dbReference type="Pfam" id="PF03748">
    <property type="entry name" value="FliL"/>
    <property type="match status" value="1"/>
</dbReference>
<comment type="subcellular location">
    <subcellularLocation>
        <location evidence="2">Cell membrane</location>
        <topology evidence="2">Single-pass membrane protein</topology>
    </subcellularLocation>
</comment>
<evidence type="ECO:0000256" key="1">
    <source>
        <dbReference type="ARBA" id="ARBA00002254"/>
    </source>
</evidence>
<evidence type="ECO:0000256" key="3">
    <source>
        <dbReference type="ARBA" id="ARBA00008281"/>
    </source>
</evidence>
<evidence type="ECO:0000256" key="2">
    <source>
        <dbReference type="ARBA" id="ARBA00004162"/>
    </source>
</evidence>
<dbReference type="PANTHER" id="PTHR35091">
    <property type="entry name" value="FLAGELLAR PROTEIN FLIL"/>
    <property type="match status" value="1"/>
</dbReference>
<evidence type="ECO:0000256" key="9">
    <source>
        <dbReference type="ARBA" id="ARBA00023136"/>
    </source>
</evidence>
<reference evidence="11 12" key="1">
    <citation type="submission" date="2016-11" db="EMBL/GenBank/DDBJ databases">
        <title>Study of marine rhodopsin-containing bacteria.</title>
        <authorList>
            <person name="Yoshizawa S."/>
            <person name="Kumagai Y."/>
            <person name="Kogure K."/>
        </authorList>
    </citation>
    <scope>NUCLEOTIDE SEQUENCE [LARGE SCALE GENOMIC DNA]</scope>
    <source>
        <strain evidence="11 12">SAORIC-28</strain>
    </source>
</reference>
<keyword evidence="6" id="KW-0812">Transmembrane</keyword>
<gene>
    <name evidence="11" type="ORF">BSZ37_04540</name>
</gene>
<dbReference type="EMBL" id="MQWD01000001">
    <property type="protein sequence ID" value="PAP75757.1"/>
    <property type="molecule type" value="Genomic_DNA"/>
</dbReference>
<evidence type="ECO:0000256" key="5">
    <source>
        <dbReference type="ARBA" id="ARBA00022500"/>
    </source>
</evidence>
<protein>
    <recommendedName>
        <fullName evidence="10">Flagellar protein FliL</fullName>
    </recommendedName>
</protein>
<evidence type="ECO:0000256" key="8">
    <source>
        <dbReference type="ARBA" id="ARBA00022989"/>
    </source>
</evidence>
<dbReference type="OrthoDB" id="9812383at2"/>
<evidence type="ECO:0000256" key="6">
    <source>
        <dbReference type="ARBA" id="ARBA00022692"/>
    </source>
</evidence>
<evidence type="ECO:0000313" key="11">
    <source>
        <dbReference type="EMBL" id="PAP75757.1"/>
    </source>
</evidence>
<evidence type="ECO:0000313" key="12">
    <source>
        <dbReference type="Proteomes" id="UP000216339"/>
    </source>
</evidence>
<keyword evidence="7 10" id="KW-0283">Flagellar rotation</keyword>
<comment type="similarity">
    <text evidence="3 10">Belongs to the FliL family.</text>
</comment>
<keyword evidence="12" id="KW-1185">Reference proteome</keyword>
<dbReference type="GO" id="GO:0005886">
    <property type="term" value="C:plasma membrane"/>
    <property type="evidence" value="ECO:0007669"/>
    <property type="project" value="UniProtKB-SubCell"/>
</dbReference>
<dbReference type="RefSeq" id="WP_095509401.1">
    <property type="nucleotide sequence ID" value="NZ_MQWD01000001.1"/>
</dbReference>
<keyword evidence="9 10" id="KW-0472">Membrane</keyword>
<keyword evidence="8" id="KW-1133">Transmembrane helix</keyword>
<keyword evidence="4 10" id="KW-1003">Cell membrane</keyword>
<dbReference type="InterPro" id="IPR005503">
    <property type="entry name" value="FliL"/>
</dbReference>
<comment type="caution">
    <text evidence="11">The sequence shown here is derived from an EMBL/GenBank/DDBJ whole genome shotgun (WGS) entry which is preliminary data.</text>
</comment>
<dbReference type="GO" id="GO:0006935">
    <property type="term" value="P:chemotaxis"/>
    <property type="evidence" value="ECO:0007669"/>
    <property type="project" value="UniProtKB-KW"/>
</dbReference>
<dbReference type="PANTHER" id="PTHR35091:SF2">
    <property type="entry name" value="FLAGELLAR PROTEIN FLIL"/>
    <property type="match status" value="1"/>
</dbReference>
<dbReference type="GO" id="GO:0071978">
    <property type="term" value="P:bacterial-type flagellum-dependent swarming motility"/>
    <property type="evidence" value="ECO:0007669"/>
    <property type="project" value="TreeGrafter"/>
</dbReference>
<evidence type="ECO:0000256" key="7">
    <source>
        <dbReference type="ARBA" id="ARBA00022779"/>
    </source>
</evidence>
<keyword evidence="5 10" id="KW-0145">Chemotaxis</keyword>
<comment type="function">
    <text evidence="1 10">Controls the rotational direction of flagella during chemotaxis.</text>
</comment>
<dbReference type="AlphaFoldDB" id="A0A271IXE8"/>
<name>A0A271IXE8_9BACT</name>
<organism evidence="11 12">
    <name type="scientific">Rubrivirga marina</name>
    <dbReference type="NCBI Taxonomy" id="1196024"/>
    <lineage>
        <taxon>Bacteria</taxon>
        <taxon>Pseudomonadati</taxon>
        <taxon>Rhodothermota</taxon>
        <taxon>Rhodothermia</taxon>
        <taxon>Rhodothermales</taxon>
        <taxon>Rubricoccaceae</taxon>
        <taxon>Rubrivirga</taxon>
    </lineage>
</organism>
<sequence>MASADPDAAPKKKRVLAPILALVVGVAATFGLTQFGPLAGLLGAAPAAAAVADTAPPVEYGEFTELDGIVVNPRGTDGRRYLMVKVGVEAEDAKTLARLDVLRPAAVDAVIELLSAQPVETLTDITRRDSLKTQILGQFNEMLGEDGPVSRIYFTQYVLQ</sequence>
<proteinExistence type="inferred from homology"/>
<dbReference type="Proteomes" id="UP000216339">
    <property type="component" value="Unassembled WGS sequence"/>
</dbReference>